<feature type="transmembrane region" description="Helical" evidence="1">
    <location>
        <begin position="84"/>
        <end position="107"/>
    </location>
</feature>
<sequence length="165" mass="19415">MKWSIYQILVFIGMALIMWILESTLLGHIGVEITSREGAVYSPLITFLVLILFITGFYILFLFEAKKGHKFQQSIWTYMPSMCMFIGGTSVVLFLLGGTIGPIGGWIEQVRSLFYVFLSYFLFLIFLFIFSFEHKRKRFEQSPERTVHLSYFWTLVLFFSLFFLF</sequence>
<evidence type="ECO:0000313" key="3">
    <source>
        <dbReference type="Proteomes" id="UP000257032"/>
    </source>
</evidence>
<gene>
    <name evidence="2" type="ORF">DXT76_00020</name>
</gene>
<comment type="caution">
    <text evidence="2">The sequence shown here is derived from an EMBL/GenBank/DDBJ whole genome shotgun (WGS) entry which is preliminary data.</text>
</comment>
<protein>
    <submittedName>
        <fullName evidence="2">Uncharacterized protein</fullName>
    </submittedName>
</protein>
<dbReference type="Proteomes" id="UP000257032">
    <property type="component" value="Unassembled WGS sequence"/>
</dbReference>
<accession>A0A3D8VTR9</accession>
<reference evidence="2 3" key="1">
    <citation type="submission" date="2018-08" db="EMBL/GenBank/DDBJ databases">
        <title>Genome sequence of strict halophilic Halobacillus trueperi SS1 isolated from Lunsu, a salty water body of North West Himalayas.</title>
        <authorList>
            <person name="Gupta S."/>
            <person name="Sharma P."/>
            <person name="Dev K."/>
            <person name="Baumler D."/>
            <person name="Sourirajan A."/>
        </authorList>
    </citation>
    <scope>NUCLEOTIDE SEQUENCE [LARGE SCALE GENOMIC DNA]</scope>
    <source>
        <strain evidence="2 3">SS1</strain>
    </source>
</reference>
<keyword evidence="1" id="KW-0812">Transmembrane</keyword>
<evidence type="ECO:0000256" key="1">
    <source>
        <dbReference type="SAM" id="Phobius"/>
    </source>
</evidence>
<feature type="transmembrane region" description="Helical" evidence="1">
    <location>
        <begin position="41"/>
        <end position="63"/>
    </location>
</feature>
<feature type="transmembrane region" description="Helical" evidence="1">
    <location>
        <begin position="113"/>
        <end position="134"/>
    </location>
</feature>
<dbReference type="EMBL" id="QTLC01000001">
    <property type="protein sequence ID" value="RDY72693.1"/>
    <property type="molecule type" value="Genomic_DNA"/>
</dbReference>
<dbReference type="RefSeq" id="WP_115893115.1">
    <property type="nucleotide sequence ID" value="NZ_QTLC01000001.1"/>
</dbReference>
<feature type="transmembrane region" description="Helical" evidence="1">
    <location>
        <begin position="5"/>
        <end position="21"/>
    </location>
</feature>
<feature type="transmembrane region" description="Helical" evidence="1">
    <location>
        <begin position="146"/>
        <end position="164"/>
    </location>
</feature>
<dbReference type="AlphaFoldDB" id="A0A3D8VTR9"/>
<organism evidence="2 3">
    <name type="scientific">Halobacillus trueperi</name>
    <dbReference type="NCBI Taxonomy" id="156205"/>
    <lineage>
        <taxon>Bacteria</taxon>
        <taxon>Bacillati</taxon>
        <taxon>Bacillota</taxon>
        <taxon>Bacilli</taxon>
        <taxon>Bacillales</taxon>
        <taxon>Bacillaceae</taxon>
        <taxon>Halobacillus</taxon>
    </lineage>
</organism>
<name>A0A3D8VTR9_9BACI</name>
<keyword evidence="1" id="KW-1133">Transmembrane helix</keyword>
<proteinExistence type="predicted"/>
<keyword evidence="1" id="KW-0472">Membrane</keyword>
<evidence type="ECO:0000313" key="2">
    <source>
        <dbReference type="EMBL" id="RDY72693.1"/>
    </source>
</evidence>